<evidence type="ECO:0000259" key="1">
    <source>
        <dbReference type="PROSITE" id="PS50943"/>
    </source>
</evidence>
<dbReference type="SUPFAM" id="SSF47413">
    <property type="entry name" value="lambda repressor-like DNA-binding domains"/>
    <property type="match status" value="1"/>
</dbReference>
<dbReference type="AlphaFoldDB" id="A0A8J3WDQ5"/>
<keyword evidence="3" id="KW-1185">Reference proteome</keyword>
<dbReference type="CDD" id="cd00093">
    <property type="entry name" value="HTH_XRE"/>
    <property type="match status" value="1"/>
</dbReference>
<protein>
    <recommendedName>
        <fullName evidence="1">HTH cro/C1-type domain-containing protein</fullName>
    </recommendedName>
</protein>
<dbReference type="PROSITE" id="PS50943">
    <property type="entry name" value="HTH_CROC1"/>
    <property type="match status" value="1"/>
</dbReference>
<gene>
    <name evidence="2" type="ORF">Pro02_38060</name>
</gene>
<evidence type="ECO:0000313" key="2">
    <source>
        <dbReference type="EMBL" id="GIH85398.1"/>
    </source>
</evidence>
<dbReference type="GO" id="GO:0003677">
    <property type="term" value="F:DNA binding"/>
    <property type="evidence" value="ECO:0007669"/>
    <property type="project" value="InterPro"/>
</dbReference>
<dbReference type="EMBL" id="BOOI01000035">
    <property type="protein sequence ID" value="GIH85398.1"/>
    <property type="molecule type" value="Genomic_DNA"/>
</dbReference>
<dbReference type="InterPro" id="IPR010982">
    <property type="entry name" value="Lambda_DNA-bd_dom_sf"/>
</dbReference>
<dbReference type="OrthoDB" id="3543522at2"/>
<feature type="domain" description="HTH cro/C1-type" evidence="1">
    <location>
        <begin position="11"/>
        <end position="64"/>
    </location>
</feature>
<organism evidence="2 3">
    <name type="scientific">Planobispora rosea</name>
    <dbReference type="NCBI Taxonomy" id="35762"/>
    <lineage>
        <taxon>Bacteria</taxon>
        <taxon>Bacillati</taxon>
        <taxon>Actinomycetota</taxon>
        <taxon>Actinomycetes</taxon>
        <taxon>Streptosporangiales</taxon>
        <taxon>Streptosporangiaceae</taxon>
        <taxon>Planobispora</taxon>
    </lineage>
</organism>
<comment type="caution">
    <text evidence="2">The sequence shown here is derived from an EMBL/GenBank/DDBJ whole genome shotgun (WGS) entry which is preliminary data.</text>
</comment>
<dbReference type="InterPro" id="IPR001387">
    <property type="entry name" value="Cro/C1-type_HTH"/>
</dbReference>
<sequence>MESYPGIGTRIRQARHYRGISQEILGHPELGTGYIARIEAGQEQPTSLVLQLLAERLGVSVAYLRTGEEPLRGGHPLDDEWP</sequence>
<accession>A0A8J3WDQ5</accession>
<dbReference type="Pfam" id="PF01381">
    <property type="entry name" value="HTH_3"/>
    <property type="match status" value="1"/>
</dbReference>
<name>A0A8J3WDQ5_PLARO</name>
<proteinExistence type="predicted"/>
<dbReference type="InterPro" id="IPR011990">
    <property type="entry name" value="TPR-like_helical_dom_sf"/>
</dbReference>
<dbReference type="SMART" id="SM00530">
    <property type="entry name" value="HTH_XRE"/>
    <property type="match status" value="1"/>
</dbReference>
<dbReference type="Proteomes" id="UP000655044">
    <property type="component" value="Unassembled WGS sequence"/>
</dbReference>
<dbReference type="Gene3D" id="1.25.40.10">
    <property type="entry name" value="Tetratricopeptide repeat domain"/>
    <property type="match status" value="1"/>
</dbReference>
<reference evidence="2" key="1">
    <citation type="submission" date="2021-01" db="EMBL/GenBank/DDBJ databases">
        <title>Whole genome shotgun sequence of Planobispora rosea NBRC 15558.</title>
        <authorList>
            <person name="Komaki H."/>
            <person name="Tamura T."/>
        </authorList>
    </citation>
    <scope>NUCLEOTIDE SEQUENCE</scope>
    <source>
        <strain evidence="2">NBRC 15558</strain>
    </source>
</reference>
<dbReference type="RefSeq" id="WP_084780053.1">
    <property type="nucleotide sequence ID" value="NZ_BMQP01000014.1"/>
</dbReference>
<evidence type="ECO:0000313" key="3">
    <source>
        <dbReference type="Proteomes" id="UP000655044"/>
    </source>
</evidence>